<dbReference type="AlphaFoldDB" id="A0A9X1MML6"/>
<dbReference type="Proteomes" id="UP001139103">
    <property type="component" value="Unassembled WGS sequence"/>
</dbReference>
<reference evidence="2" key="1">
    <citation type="submission" date="2021-11" db="EMBL/GenBank/DDBJ databases">
        <title>Genome sequence.</title>
        <authorList>
            <person name="Sun Q."/>
        </authorList>
    </citation>
    <scope>NUCLEOTIDE SEQUENCE</scope>
    <source>
        <strain evidence="2">JC732</strain>
    </source>
</reference>
<sequence>MRRTLKESIERLGGYVEIGNCGSILGIGLRGKEIDEEALALLRDADAREVQYLSLAESGVTDASLDILGFLPKLENLDLFNTGITGTGFDRDKTASLKKLNLVACREISVAGVSRLATIKSIERLKLSDSSIDDDGLGVVATLPNLKMLWLDDTNITDAGLAALSSANELAFLSVDGTNVTSEGFNRLYQTLPSLRRSLIM</sequence>
<dbReference type="Gene3D" id="3.80.10.10">
    <property type="entry name" value="Ribonuclease Inhibitor"/>
    <property type="match status" value="2"/>
</dbReference>
<dbReference type="GO" id="GO:0031146">
    <property type="term" value="P:SCF-dependent proteasomal ubiquitin-dependent protein catabolic process"/>
    <property type="evidence" value="ECO:0007669"/>
    <property type="project" value="TreeGrafter"/>
</dbReference>
<dbReference type="RefSeq" id="WP_230217376.1">
    <property type="nucleotide sequence ID" value="NZ_JAJKFT010000004.1"/>
</dbReference>
<evidence type="ECO:0000313" key="2">
    <source>
        <dbReference type="EMBL" id="MCC9628264.1"/>
    </source>
</evidence>
<dbReference type="GO" id="GO:0019005">
    <property type="term" value="C:SCF ubiquitin ligase complex"/>
    <property type="evidence" value="ECO:0007669"/>
    <property type="project" value="TreeGrafter"/>
</dbReference>
<gene>
    <name evidence="2" type="ORF">LOC68_07645</name>
</gene>
<organism evidence="2 3">
    <name type="scientific">Blastopirellula sediminis</name>
    <dbReference type="NCBI Taxonomy" id="2894196"/>
    <lineage>
        <taxon>Bacteria</taxon>
        <taxon>Pseudomonadati</taxon>
        <taxon>Planctomycetota</taxon>
        <taxon>Planctomycetia</taxon>
        <taxon>Pirellulales</taxon>
        <taxon>Pirellulaceae</taxon>
        <taxon>Blastopirellula</taxon>
    </lineage>
</organism>
<dbReference type="Pfam" id="PF25372">
    <property type="entry name" value="DUF7885"/>
    <property type="match status" value="1"/>
</dbReference>
<evidence type="ECO:0000313" key="3">
    <source>
        <dbReference type="Proteomes" id="UP001139103"/>
    </source>
</evidence>
<dbReference type="InterPro" id="IPR057207">
    <property type="entry name" value="FBXL15_LRR"/>
</dbReference>
<feature type="domain" description="F-box/LRR-repeat protein 15-like leucin rich repeat" evidence="1">
    <location>
        <begin position="89"/>
        <end position="200"/>
    </location>
</feature>
<protein>
    <recommendedName>
        <fullName evidence="1">F-box/LRR-repeat protein 15-like leucin rich repeat domain-containing protein</fullName>
    </recommendedName>
</protein>
<accession>A0A9X1MML6</accession>
<dbReference type="InterPro" id="IPR032675">
    <property type="entry name" value="LRR_dom_sf"/>
</dbReference>
<comment type="caution">
    <text evidence="2">The sequence shown here is derived from an EMBL/GenBank/DDBJ whole genome shotgun (WGS) entry which is preliminary data.</text>
</comment>
<name>A0A9X1MML6_9BACT</name>
<evidence type="ECO:0000259" key="1">
    <source>
        <dbReference type="Pfam" id="PF25372"/>
    </source>
</evidence>
<dbReference type="PANTHER" id="PTHR13318:SF105">
    <property type="entry name" value="F-BOX_LRR-REPEAT PROTEIN 3"/>
    <property type="match status" value="1"/>
</dbReference>
<dbReference type="SUPFAM" id="SSF52047">
    <property type="entry name" value="RNI-like"/>
    <property type="match status" value="1"/>
</dbReference>
<proteinExistence type="predicted"/>
<dbReference type="EMBL" id="JAJKFT010000004">
    <property type="protein sequence ID" value="MCC9628264.1"/>
    <property type="molecule type" value="Genomic_DNA"/>
</dbReference>
<keyword evidence="3" id="KW-1185">Reference proteome</keyword>
<dbReference type="PANTHER" id="PTHR13318">
    <property type="entry name" value="PARTNER OF PAIRED, ISOFORM B-RELATED"/>
    <property type="match status" value="1"/>
</dbReference>